<dbReference type="PANTHER" id="PTHR48025:SF1">
    <property type="entry name" value="RRM DOMAIN-CONTAINING PROTEIN"/>
    <property type="match status" value="1"/>
</dbReference>
<accession>A0A172U1F1</accession>
<protein>
    <recommendedName>
        <fullName evidence="2">RRM domain-containing protein</fullName>
    </recommendedName>
</protein>
<gene>
    <name evidence="3" type="ORF">SY85_23825</name>
</gene>
<reference evidence="3 4" key="2">
    <citation type="journal article" date="2016" name="Int. J. Syst. Evol. Microbiol.">
        <title>Flavisolibacter tropicus sp. nov., isolated from tropical soil.</title>
        <authorList>
            <person name="Lee J.J."/>
            <person name="Kang M.S."/>
            <person name="Kim G.S."/>
            <person name="Lee C.S."/>
            <person name="Lim S."/>
            <person name="Lee J."/>
            <person name="Roh S.H."/>
            <person name="Kang H."/>
            <person name="Ha J.M."/>
            <person name="Bae S."/>
            <person name="Jung H.Y."/>
            <person name="Kim M.K."/>
        </authorList>
    </citation>
    <scope>NUCLEOTIDE SEQUENCE [LARGE SCALE GENOMIC DNA]</scope>
    <source>
        <strain evidence="3 4">LCS9</strain>
    </source>
</reference>
<keyword evidence="1" id="KW-0694">RNA-binding</keyword>
<dbReference type="Proteomes" id="UP000077177">
    <property type="component" value="Chromosome"/>
</dbReference>
<dbReference type="GO" id="GO:0003729">
    <property type="term" value="F:mRNA binding"/>
    <property type="evidence" value="ECO:0007669"/>
    <property type="project" value="TreeGrafter"/>
</dbReference>
<dbReference type="InterPro" id="IPR000504">
    <property type="entry name" value="RRM_dom"/>
</dbReference>
<organism evidence="3 4">
    <name type="scientific">Flavisolibacter tropicus</name>
    <dbReference type="NCBI Taxonomy" id="1492898"/>
    <lineage>
        <taxon>Bacteria</taxon>
        <taxon>Pseudomonadati</taxon>
        <taxon>Bacteroidota</taxon>
        <taxon>Chitinophagia</taxon>
        <taxon>Chitinophagales</taxon>
        <taxon>Chitinophagaceae</taxon>
        <taxon>Flavisolibacter</taxon>
    </lineage>
</organism>
<evidence type="ECO:0000313" key="3">
    <source>
        <dbReference type="EMBL" id="ANE53052.1"/>
    </source>
</evidence>
<evidence type="ECO:0000256" key="1">
    <source>
        <dbReference type="ARBA" id="ARBA00022884"/>
    </source>
</evidence>
<reference evidence="4" key="1">
    <citation type="submission" date="2015-01" db="EMBL/GenBank/DDBJ databases">
        <title>Flavisolibacter sp./LCS9/ whole genome sequencing.</title>
        <authorList>
            <person name="Kim M.K."/>
            <person name="Srinivasan S."/>
            <person name="Lee J.-J."/>
        </authorList>
    </citation>
    <scope>NUCLEOTIDE SEQUENCE [LARGE SCALE GENOMIC DNA]</scope>
    <source>
        <strain evidence="4">LCS9</strain>
    </source>
</reference>
<keyword evidence="4" id="KW-1185">Reference proteome</keyword>
<dbReference type="AlphaFoldDB" id="A0A172U1F1"/>
<name>A0A172U1F1_9BACT</name>
<dbReference type="Pfam" id="PF00076">
    <property type="entry name" value="RRM_1"/>
    <property type="match status" value="1"/>
</dbReference>
<dbReference type="InterPro" id="IPR050502">
    <property type="entry name" value="Euk_RNA-bind_prot"/>
</dbReference>
<dbReference type="KEGG" id="fla:SY85_23825"/>
<evidence type="ECO:0000313" key="4">
    <source>
        <dbReference type="Proteomes" id="UP000077177"/>
    </source>
</evidence>
<dbReference type="RefSeq" id="WP_066408616.1">
    <property type="nucleotide sequence ID" value="NZ_CP011390.1"/>
</dbReference>
<dbReference type="SUPFAM" id="SSF54928">
    <property type="entry name" value="RNA-binding domain, RBD"/>
    <property type="match status" value="1"/>
</dbReference>
<evidence type="ECO:0000259" key="2">
    <source>
        <dbReference type="PROSITE" id="PS50102"/>
    </source>
</evidence>
<dbReference type="SMART" id="SM00360">
    <property type="entry name" value="RRM"/>
    <property type="match status" value="1"/>
</dbReference>
<dbReference type="STRING" id="1492898.SY85_23825"/>
<dbReference type="InterPro" id="IPR035979">
    <property type="entry name" value="RBD_domain_sf"/>
</dbReference>
<dbReference type="OrthoDB" id="9798855at2"/>
<dbReference type="PANTHER" id="PTHR48025">
    <property type="entry name" value="OS02G0815200 PROTEIN"/>
    <property type="match status" value="1"/>
</dbReference>
<dbReference type="Gene3D" id="3.30.70.330">
    <property type="match status" value="1"/>
</dbReference>
<dbReference type="InterPro" id="IPR012677">
    <property type="entry name" value="Nucleotide-bd_a/b_plait_sf"/>
</dbReference>
<feature type="domain" description="RRM" evidence="2">
    <location>
        <begin position="1"/>
        <end position="79"/>
    </location>
</feature>
<proteinExistence type="predicted"/>
<sequence>MNIEVTNLNLSLIDADIQRLFTPYGEVSSARIVRDKFNNRSRGKAIIMMPVEREAQKAISSLHGYTLMGKVIYVTEMPNADEERSSDSLFLKRYTWLQ</sequence>
<dbReference type="PROSITE" id="PS50102">
    <property type="entry name" value="RRM"/>
    <property type="match status" value="1"/>
</dbReference>
<dbReference type="EMBL" id="CP011390">
    <property type="protein sequence ID" value="ANE53052.1"/>
    <property type="molecule type" value="Genomic_DNA"/>
</dbReference>